<dbReference type="EMBL" id="JAKKPZ010000002">
    <property type="protein sequence ID" value="KAI1725567.1"/>
    <property type="molecule type" value="Genomic_DNA"/>
</dbReference>
<sequence>MGASAPGASAPGPVCTWKHLRLGFSRYAPRALREPVSRESSDRSAAGPGGIDSARPELSFDTSLAPTTAAHGEL</sequence>
<evidence type="ECO:0000313" key="3">
    <source>
        <dbReference type="Proteomes" id="UP001201812"/>
    </source>
</evidence>
<feature type="region of interest" description="Disordered" evidence="1">
    <location>
        <begin position="32"/>
        <end position="74"/>
    </location>
</feature>
<reference evidence="2" key="1">
    <citation type="submission" date="2022-01" db="EMBL/GenBank/DDBJ databases">
        <title>Genome Sequence Resource for Two Populations of Ditylenchus destructor, the Migratory Endoparasitic Phytonematode.</title>
        <authorList>
            <person name="Zhang H."/>
            <person name="Lin R."/>
            <person name="Xie B."/>
        </authorList>
    </citation>
    <scope>NUCLEOTIDE SEQUENCE</scope>
    <source>
        <strain evidence="2">BazhouSP</strain>
    </source>
</reference>
<evidence type="ECO:0000256" key="1">
    <source>
        <dbReference type="SAM" id="MobiDB-lite"/>
    </source>
</evidence>
<feature type="compositionally biased region" description="Basic and acidic residues" evidence="1">
    <location>
        <begin position="32"/>
        <end position="42"/>
    </location>
</feature>
<name>A0AAD4RC24_9BILA</name>
<accession>A0AAD4RC24</accession>
<evidence type="ECO:0000313" key="2">
    <source>
        <dbReference type="EMBL" id="KAI1725567.1"/>
    </source>
</evidence>
<protein>
    <submittedName>
        <fullName evidence="2">Uncharacterized protein</fullName>
    </submittedName>
</protein>
<gene>
    <name evidence="2" type="ORF">DdX_02229</name>
</gene>
<proteinExistence type="predicted"/>
<organism evidence="2 3">
    <name type="scientific">Ditylenchus destructor</name>
    <dbReference type="NCBI Taxonomy" id="166010"/>
    <lineage>
        <taxon>Eukaryota</taxon>
        <taxon>Metazoa</taxon>
        <taxon>Ecdysozoa</taxon>
        <taxon>Nematoda</taxon>
        <taxon>Chromadorea</taxon>
        <taxon>Rhabditida</taxon>
        <taxon>Tylenchina</taxon>
        <taxon>Tylenchomorpha</taxon>
        <taxon>Sphaerularioidea</taxon>
        <taxon>Anguinidae</taxon>
        <taxon>Anguininae</taxon>
        <taxon>Ditylenchus</taxon>
    </lineage>
</organism>
<keyword evidence="3" id="KW-1185">Reference proteome</keyword>
<dbReference type="AlphaFoldDB" id="A0AAD4RC24"/>
<comment type="caution">
    <text evidence="2">The sequence shown here is derived from an EMBL/GenBank/DDBJ whole genome shotgun (WGS) entry which is preliminary data.</text>
</comment>
<dbReference type="Proteomes" id="UP001201812">
    <property type="component" value="Unassembled WGS sequence"/>
</dbReference>